<feature type="non-terminal residue" evidence="15">
    <location>
        <position position="1"/>
    </location>
</feature>
<evidence type="ECO:0000256" key="1">
    <source>
        <dbReference type="ARBA" id="ARBA00004448"/>
    </source>
</evidence>
<dbReference type="SMART" id="SM00054">
    <property type="entry name" value="EFh"/>
    <property type="match status" value="2"/>
</dbReference>
<evidence type="ECO:0000256" key="6">
    <source>
        <dbReference type="ARBA" id="ARBA00022792"/>
    </source>
</evidence>
<dbReference type="InterPro" id="IPR018108">
    <property type="entry name" value="MCP_transmembrane"/>
</dbReference>
<keyword evidence="8" id="KW-1133">Transmembrane helix</keyword>
<dbReference type="Gene3D" id="1.10.238.10">
    <property type="entry name" value="EF-hand"/>
    <property type="match status" value="2"/>
</dbReference>
<dbReference type="PRINTS" id="PR00926">
    <property type="entry name" value="MITOCARRIER"/>
</dbReference>
<dbReference type="GO" id="GO:0043490">
    <property type="term" value="P:malate-aspartate shuttle"/>
    <property type="evidence" value="ECO:0007669"/>
    <property type="project" value="TreeGrafter"/>
</dbReference>
<keyword evidence="3" id="KW-0813">Transport</keyword>
<dbReference type="PROSITE" id="PS50222">
    <property type="entry name" value="EF_HAND_2"/>
    <property type="match status" value="2"/>
</dbReference>
<sequence>MLNRKVSIHPSRSPLLLSLNAPSVGSAPSTHRHDESTRLELQATPLRHSWGGGRDMQVLGIKRAKGDGRAEEKRGDNTFEIVGDAGSGSRARLRERVDGFVLSPSSSFYLYGPVANLGLHPALDSSSPLRCDAPPPSPSPQLSAVAPPAGFPVKAEYTTPSEMDRWKKTFHRFATPDTIGGDHYLNEPDFVTAIAPESDFGKISRQQYGVLFNVADRRKVGRVTWDDFVAFQTLLKKPAAEFDIAFRAFDTNGDGEISFDEFKKVLSASLSGPNSIPFDFDSPWVTLYLGKGKAGHVLGFNEFTQLMKGLQGERLRQAFRYFDKNQDGYIEPEDFQKIIFELARHKLSDTVIEKLPSLANLVPGGKISYSECIAFHNVIREMDLVEKVVRESCARSPDGKITPQDFINHASRTMRYGTFSPMEASIIFHYAGQGEKERLGLRDFNQLLDPKWGPPQPEVAVKGKRKGGALHEIGKSAYYFGLGGIAGALGATAVYPIDLTKTRMQNQRSKVVGELLYKNSIDCVKKVYKNEGMLGFYRGLPPQLIQLNEYPSVSQGVAPEKAIKLTVNDLVREYGTDKETGRIKLGWELAAGGLAGGCQVVFTNPLEIVKIRLQMQGENAKAVGAVRQGALHIVKQLGLIGLYKGATACLARDVPFSAIYFPACVPSFLPLCAPVQPLRIDLPSAWLSRHSYAHLKKDVYHEGRDGKVLSYGEALAAAAIAGMPAAYLTTPADVIKTRLQTEARKGESTYKGVVDAFRKILSEEGPQALFKGGPARVLRSSPQFGVTLVAYENLKKHFPFPDPQTSFADLLPREEDIARVRARNALKVLLDVSQGFGTKNP</sequence>
<dbReference type="GO" id="GO:0005313">
    <property type="term" value="F:L-glutamate transmembrane transporter activity"/>
    <property type="evidence" value="ECO:0007669"/>
    <property type="project" value="TreeGrafter"/>
</dbReference>
<dbReference type="GO" id="GO:0005743">
    <property type="term" value="C:mitochondrial inner membrane"/>
    <property type="evidence" value="ECO:0007669"/>
    <property type="project" value="UniProtKB-SubCell"/>
</dbReference>
<evidence type="ECO:0000256" key="9">
    <source>
        <dbReference type="ARBA" id="ARBA00023128"/>
    </source>
</evidence>
<dbReference type="SUPFAM" id="SSF103506">
    <property type="entry name" value="Mitochondrial carrier"/>
    <property type="match status" value="1"/>
</dbReference>
<keyword evidence="5" id="KW-0677">Repeat</keyword>
<dbReference type="PROSITE" id="PS00018">
    <property type="entry name" value="EF_HAND_1"/>
    <property type="match status" value="2"/>
</dbReference>
<dbReference type="GO" id="GO:0015183">
    <property type="term" value="F:L-aspartate transmembrane transporter activity"/>
    <property type="evidence" value="ECO:0007669"/>
    <property type="project" value="TreeGrafter"/>
</dbReference>
<evidence type="ECO:0000313" key="15">
    <source>
        <dbReference type="EMBL" id="CEQ39002.1"/>
    </source>
</evidence>
<evidence type="ECO:0000256" key="11">
    <source>
        <dbReference type="ARBA" id="ARBA00038674"/>
    </source>
</evidence>
<dbReference type="InterPro" id="IPR051028">
    <property type="entry name" value="Mito_Solute_Carrier"/>
</dbReference>
<evidence type="ECO:0000313" key="16">
    <source>
        <dbReference type="Proteomes" id="UP000243876"/>
    </source>
</evidence>
<dbReference type="InterPro" id="IPR011992">
    <property type="entry name" value="EF-hand-dom_pair"/>
</dbReference>
<dbReference type="InterPro" id="IPR023395">
    <property type="entry name" value="MCP_dom_sf"/>
</dbReference>
<dbReference type="GO" id="GO:0005509">
    <property type="term" value="F:calcium ion binding"/>
    <property type="evidence" value="ECO:0007669"/>
    <property type="project" value="InterPro"/>
</dbReference>
<comment type="subunit">
    <text evidence="11">Homodimer (via N-terminus).</text>
</comment>
<dbReference type="PROSITE" id="PS50920">
    <property type="entry name" value="SOLCAR"/>
    <property type="match status" value="3"/>
</dbReference>
<accession>A0A0D6EG52</accession>
<dbReference type="SUPFAM" id="SSF47473">
    <property type="entry name" value="EF-hand"/>
    <property type="match status" value="2"/>
</dbReference>
<dbReference type="Proteomes" id="UP000243876">
    <property type="component" value="Unassembled WGS sequence"/>
</dbReference>
<keyword evidence="10 12" id="KW-0472">Membrane</keyword>
<evidence type="ECO:0000256" key="13">
    <source>
        <dbReference type="SAM" id="MobiDB-lite"/>
    </source>
</evidence>
<comment type="similarity">
    <text evidence="2">Belongs to the mitochondrial carrier (TC 2.A.29) family.</text>
</comment>
<feature type="domain" description="EF-hand" evidence="14">
    <location>
        <begin position="237"/>
        <end position="272"/>
    </location>
</feature>
<evidence type="ECO:0000259" key="14">
    <source>
        <dbReference type="PROSITE" id="PS50222"/>
    </source>
</evidence>
<evidence type="ECO:0000256" key="4">
    <source>
        <dbReference type="ARBA" id="ARBA00022692"/>
    </source>
</evidence>
<feature type="domain" description="EF-hand" evidence="14">
    <location>
        <begin position="310"/>
        <end position="345"/>
    </location>
</feature>
<comment type="subcellular location">
    <subcellularLocation>
        <location evidence="1">Mitochondrion inner membrane</location>
        <topology evidence="1">Multi-pass membrane protein</topology>
    </subcellularLocation>
</comment>
<evidence type="ECO:0000256" key="7">
    <source>
        <dbReference type="ARBA" id="ARBA00022837"/>
    </source>
</evidence>
<dbReference type="InterPro" id="IPR002067">
    <property type="entry name" value="MCP"/>
</dbReference>
<proteinExistence type="inferred from homology"/>
<evidence type="ECO:0000256" key="3">
    <source>
        <dbReference type="ARBA" id="ARBA00022448"/>
    </source>
</evidence>
<feature type="repeat" description="Solcar" evidence="12">
    <location>
        <begin position="583"/>
        <end position="670"/>
    </location>
</feature>
<gene>
    <name evidence="15" type="primary">SPOSA6832_00499</name>
</gene>
<keyword evidence="9" id="KW-0496">Mitochondrion</keyword>
<dbReference type="InterPro" id="IPR002048">
    <property type="entry name" value="EF_hand_dom"/>
</dbReference>
<feature type="repeat" description="Solcar" evidence="12">
    <location>
        <begin position="709"/>
        <end position="797"/>
    </location>
</feature>
<dbReference type="PANTHER" id="PTHR45678">
    <property type="entry name" value="MITOCHONDRIAL 2-OXODICARBOXYLATE CARRIER 1-RELATED"/>
    <property type="match status" value="1"/>
</dbReference>
<evidence type="ECO:0000256" key="8">
    <source>
        <dbReference type="ARBA" id="ARBA00022989"/>
    </source>
</evidence>
<dbReference type="Pfam" id="PF13499">
    <property type="entry name" value="EF-hand_7"/>
    <property type="match status" value="2"/>
</dbReference>
<organism evidence="15 16">
    <name type="scientific">Sporidiobolus salmonicolor</name>
    <name type="common">Yeast-like fungus</name>
    <name type="synonym">Sporobolomyces salmonicolor</name>
    <dbReference type="NCBI Taxonomy" id="5005"/>
    <lineage>
        <taxon>Eukaryota</taxon>
        <taxon>Fungi</taxon>
        <taxon>Dikarya</taxon>
        <taxon>Basidiomycota</taxon>
        <taxon>Pucciniomycotina</taxon>
        <taxon>Microbotryomycetes</taxon>
        <taxon>Sporidiobolales</taxon>
        <taxon>Sporidiobolaceae</taxon>
        <taxon>Sporobolomyces</taxon>
    </lineage>
</organism>
<dbReference type="PANTHER" id="PTHR45678:SF9">
    <property type="entry name" value="CALCIUM-BINDING MITOCHONDRIAL CARRIER PROTEIN ARALAR1"/>
    <property type="match status" value="1"/>
</dbReference>
<dbReference type="OrthoDB" id="2161at2759"/>
<dbReference type="AlphaFoldDB" id="A0A0D6EG52"/>
<evidence type="ECO:0000256" key="12">
    <source>
        <dbReference type="PROSITE-ProRule" id="PRU00282"/>
    </source>
</evidence>
<keyword evidence="4 12" id="KW-0812">Transmembrane</keyword>
<name>A0A0D6EG52_SPOSA</name>
<keyword evidence="7" id="KW-0106">Calcium</keyword>
<dbReference type="Pfam" id="PF00153">
    <property type="entry name" value="Mito_carr"/>
    <property type="match status" value="3"/>
</dbReference>
<evidence type="ECO:0000256" key="5">
    <source>
        <dbReference type="ARBA" id="ARBA00022737"/>
    </source>
</evidence>
<protein>
    <submittedName>
        <fullName evidence="15">SPOSA6832_00499-mRNA-1:cds</fullName>
    </submittedName>
</protein>
<evidence type="ECO:0000256" key="10">
    <source>
        <dbReference type="ARBA" id="ARBA00023136"/>
    </source>
</evidence>
<dbReference type="Gene3D" id="1.50.40.10">
    <property type="entry name" value="Mitochondrial carrier domain"/>
    <property type="match status" value="1"/>
</dbReference>
<dbReference type="InterPro" id="IPR018247">
    <property type="entry name" value="EF_Hand_1_Ca_BS"/>
</dbReference>
<evidence type="ECO:0000256" key="2">
    <source>
        <dbReference type="ARBA" id="ARBA00006375"/>
    </source>
</evidence>
<dbReference type="EMBL" id="CENE01000001">
    <property type="protein sequence ID" value="CEQ39002.1"/>
    <property type="molecule type" value="Genomic_DNA"/>
</dbReference>
<feature type="region of interest" description="Disordered" evidence="13">
    <location>
        <begin position="128"/>
        <end position="147"/>
    </location>
</feature>
<keyword evidence="16" id="KW-1185">Reference proteome</keyword>
<reference evidence="16" key="1">
    <citation type="submission" date="2015-02" db="EMBL/GenBank/DDBJ databases">
        <authorList>
            <person name="Gon?alves P."/>
        </authorList>
    </citation>
    <scope>NUCLEOTIDE SEQUENCE [LARGE SCALE GENOMIC DNA]</scope>
</reference>
<keyword evidence="6" id="KW-0999">Mitochondrion inner membrane</keyword>
<feature type="repeat" description="Solcar" evidence="12">
    <location>
        <begin position="474"/>
        <end position="574"/>
    </location>
</feature>